<dbReference type="InterPro" id="IPR046259">
    <property type="entry name" value="DUF6292"/>
</dbReference>
<evidence type="ECO:0000313" key="3">
    <source>
        <dbReference type="Proteomes" id="UP001185863"/>
    </source>
</evidence>
<dbReference type="EMBL" id="JAWLUP010000038">
    <property type="protein sequence ID" value="MDV7266071.1"/>
    <property type="molecule type" value="Genomic_DNA"/>
</dbReference>
<accession>A0AAE4V149</accession>
<protein>
    <submittedName>
        <fullName evidence="2">DUF6292 family protein</fullName>
    </submittedName>
</protein>
<feature type="domain" description="DUF6292" evidence="1">
    <location>
        <begin position="16"/>
        <end position="98"/>
    </location>
</feature>
<dbReference type="Proteomes" id="UP001185863">
    <property type="component" value="Unassembled WGS sequence"/>
</dbReference>
<evidence type="ECO:0000259" key="1">
    <source>
        <dbReference type="Pfam" id="PF19809"/>
    </source>
</evidence>
<dbReference type="Pfam" id="PF19809">
    <property type="entry name" value="DUF6292"/>
    <property type="match status" value="1"/>
</dbReference>
<dbReference type="RefSeq" id="WP_249354175.1">
    <property type="nucleotide sequence ID" value="NZ_JAWLUP010000038.1"/>
</dbReference>
<gene>
    <name evidence="2" type="ORF">R4315_16195</name>
</gene>
<dbReference type="AlphaFoldDB" id="A0AAE4V149"/>
<evidence type="ECO:0000313" key="2">
    <source>
        <dbReference type="EMBL" id="MDV7266071.1"/>
    </source>
</evidence>
<name>A0AAE4V149_9NOCA</name>
<proteinExistence type="predicted"/>
<reference evidence="2" key="1">
    <citation type="submission" date="2023-10" db="EMBL/GenBank/DDBJ databases">
        <title>Development of a sustainable strategy for remediation of hydrocarbon-contaminated territories based on the waste exchange concept.</title>
        <authorList>
            <person name="Krivoruchko A."/>
        </authorList>
    </citation>
    <scope>NUCLEOTIDE SEQUENCE</scope>
    <source>
        <strain evidence="2">IEGM 68</strain>
    </source>
</reference>
<comment type="caution">
    <text evidence="2">The sequence shown here is derived from an EMBL/GenBank/DDBJ whole genome shotgun (WGS) entry which is preliminary data.</text>
</comment>
<sequence length="146" mass="15769">MNKALRVAGATHVVEYIRSVAATVEADTVEWWQIPAFDAVLTLSSEIPCYPGRKVVLAWNRHFGWSVGVRGLTNGNVVIIEGLGIGRVPEATRCADRVVEAVADLGEWVPGASRGPAVGDLRLRALRELHHGVQPAPRVVRGVFGE</sequence>
<organism evidence="2 3">
    <name type="scientific">Rhodococcus oxybenzonivorans</name>
    <dbReference type="NCBI Taxonomy" id="1990687"/>
    <lineage>
        <taxon>Bacteria</taxon>
        <taxon>Bacillati</taxon>
        <taxon>Actinomycetota</taxon>
        <taxon>Actinomycetes</taxon>
        <taxon>Mycobacteriales</taxon>
        <taxon>Nocardiaceae</taxon>
        <taxon>Rhodococcus</taxon>
    </lineage>
</organism>